<accession>A0A1S5Y2Z5</accession>
<dbReference type="GO" id="GO:0004527">
    <property type="term" value="F:exonuclease activity"/>
    <property type="evidence" value="ECO:0007669"/>
    <property type="project" value="UniProtKB-KW"/>
</dbReference>
<keyword evidence="2" id="KW-0378">Hydrolase</keyword>
<reference evidence="2" key="1">
    <citation type="journal article" date="2017" name="MBio">
        <title>Viruses in the Oceanic Basement.</title>
        <authorList>
            <person name="Nigro O.D."/>
            <person name="Jungbluth S.P."/>
            <person name="Steward G.F."/>
            <person name="Rappe M.S."/>
        </authorList>
    </citation>
    <scope>NUCLEOTIDE SEQUENCE</scope>
    <source>
        <strain evidence="2">JdFR1000234</strain>
    </source>
</reference>
<organism evidence="2">
    <name type="scientific">uncultured archaeal virus</name>
    <dbReference type="NCBI Taxonomy" id="1960247"/>
    <lineage>
        <taxon>Viruses</taxon>
        <taxon>environmental samples</taxon>
    </lineage>
</organism>
<dbReference type="Pfam" id="PF01930">
    <property type="entry name" value="Cas_Cas4"/>
    <property type="match status" value="1"/>
</dbReference>
<evidence type="ECO:0000313" key="2">
    <source>
        <dbReference type="EMBL" id="AQQ75481.1"/>
    </source>
</evidence>
<proteinExistence type="predicted"/>
<gene>
    <name evidence="2" type="ORF">JDFR1000234_06</name>
</gene>
<dbReference type="Gene3D" id="3.90.320.10">
    <property type="match status" value="1"/>
</dbReference>
<evidence type="ECO:0000259" key="1">
    <source>
        <dbReference type="Pfam" id="PF01930"/>
    </source>
</evidence>
<feature type="domain" description="DUF83" evidence="1">
    <location>
        <begin position="54"/>
        <end position="210"/>
    </location>
</feature>
<keyword evidence="2" id="KW-0269">Exonuclease</keyword>
<keyword evidence="2" id="KW-0540">Nuclease</keyword>
<dbReference type="EMBL" id="KY229235">
    <property type="protein sequence ID" value="AQQ75481.1"/>
    <property type="molecule type" value="Genomic_DNA"/>
</dbReference>
<dbReference type="InterPro" id="IPR011604">
    <property type="entry name" value="PDDEXK-like_dom_sf"/>
</dbReference>
<name>A0A1S5Y2Z5_9VIRU</name>
<sequence length="214" mass="25634">MKGDEPRRKEIHVSDLVYDCLRRGYLAIKRNIYLDDIDTALEIDIDLNEKKLMTFWIGKKLHELALTPWHHKRFEYGFWDKKESDIRKVHAEVDEVFKYGDHYIVMDKKTCRKFPRGKGYYVHHKLQVEYYGVLLWLKFKIKAKYGAITYINVATPEMRVVPFLMRDLDERIEEMKEKVDLLATCLEEDVPPPPCKGWICKYCMFYEQCIKIGV</sequence>
<protein>
    <submittedName>
        <fullName evidence="2">5' to 3' Cas4-like exonuclease</fullName>
    </submittedName>
</protein>
<dbReference type="InterPro" id="IPR022765">
    <property type="entry name" value="Dna2/Cas4_DUF83"/>
</dbReference>